<reference evidence="3" key="1">
    <citation type="journal article" date="2019" name="Int. J. Syst. Evol. Microbiol.">
        <title>The Global Catalogue of Microorganisms (GCM) 10K type strain sequencing project: providing services to taxonomists for standard genome sequencing and annotation.</title>
        <authorList>
            <consortium name="The Broad Institute Genomics Platform"/>
            <consortium name="The Broad Institute Genome Sequencing Center for Infectious Disease"/>
            <person name="Wu L."/>
            <person name="Ma J."/>
        </authorList>
    </citation>
    <scope>NUCLEOTIDE SEQUENCE [LARGE SCALE GENOMIC DNA]</scope>
    <source>
        <strain evidence="3">CCUG 60214</strain>
    </source>
</reference>
<dbReference type="Proteomes" id="UP001597168">
    <property type="component" value="Unassembled WGS sequence"/>
</dbReference>
<dbReference type="EMBL" id="JBHTLK010000021">
    <property type="protein sequence ID" value="MFD1146833.1"/>
    <property type="molecule type" value="Genomic_DNA"/>
</dbReference>
<evidence type="ECO:0000313" key="3">
    <source>
        <dbReference type="Proteomes" id="UP001597168"/>
    </source>
</evidence>
<evidence type="ECO:0000313" key="2">
    <source>
        <dbReference type="EMBL" id="MFD1146833.1"/>
    </source>
</evidence>
<feature type="transmembrane region" description="Helical" evidence="1">
    <location>
        <begin position="141"/>
        <end position="160"/>
    </location>
</feature>
<gene>
    <name evidence="2" type="ORF">ACFQ3T_06840</name>
</gene>
<feature type="transmembrane region" description="Helical" evidence="1">
    <location>
        <begin position="68"/>
        <end position="92"/>
    </location>
</feature>
<comment type="caution">
    <text evidence="2">The sequence shown here is derived from an EMBL/GenBank/DDBJ whole genome shotgun (WGS) entry which is preliminary data.</text>
</comment>
<organism evidence="2 3">
    <name type="scientific">Saccharothrix hoggarensis</name>
    <dbReference type="NCBI Taxonomy" id="913853"/>
    <lineage>
        <taxon>Bacteria</taxon>
        <taxon>Bacillati</taxon>
        <taxon>Actinomycetota</taxon>
        <taxon>Actinomycetes</taxon>
        <taxon>Pseudonocardiales</taxon>
        <taxon>Pseudonocardiaceae</taxon>
        <taxon>Saccharothrix</taxon>
    </lineage>
</organism>
<keyword evidence="1" id="KW-0812">Transmembrane</keyword>
<protein>
    <submittedName>
        <fullName evidence="2">Uncharacterized protein</fullName>
    </submittedName>
</protein>
<dbReference type="RefSeq" id="WP_380721264.1">
    <property type="nucleotide sequence ID" value="NZ_JBHTLK010000021.1"/>
</dbReference>
<feature type="transmembrane region" description="Helical" evidence="1">
    <location>
        <begin position="104"/>
        <end position="129"/>
    </location>
</feature>
<keyword evidence="3" id="KW-1185">Reference proteome</keyword>
<proteinExistence type="predicted"/>
<keyword evidence="1" id="KW-1133">Transmembrane helix</keyword>
<evidence type="ECO:0000256" key="1">
    <source>
        <dbReference type="SAM" id="Phobius"/>
    </source>
</evidence>
<sequence length="184" mass="19552">MTSPMTSPKKSKPPKPVPPKLIDLARWLFVLSAVVGMTRFLVQLSDREMLIRELRARQPELGQDELDAAATGGIVFGLLIAAALVLVYTLLANRMASGRNWARVLLTVLAGAGIFLGFVRLIAVGSGFATAFGLVVSPVDLAFGVVTMVIDGVAVVLMYLPSVSGYFRSVRSVSAKPPQVANGL</sequence>
<keyword evidence="1" id="KW-0472">Membrane</keyword>
<name>A0ABW3QPY0_9PSEU</name>
<accession>A0ABW3QPY0</accession>